<dbReference type="SUPFAM" id="SSF52266">
    <property type="entry name" value="SGNH hydrolase"/>
    <property type="match status" value="1"/>
</dbReference>
<evidence type="ECO:0000313" key="2">
    <source>
        <dbReference type="EMBL" id="GFK95121.1"/>
    </source>
</evidence>
<feature type="signal peptide" evidence="1">
    <location>
        <begin position="1"/>
        <end position="27"/>
    </location>
</feature>
<sequence length="139" mass="14937">MRNPIRFFAFCRLAVLLIVLTPQASWGEPVVFLGDSMLYGFDNYPDLRPKELVNLGASSTLSSYVASRAGEAASLKPGSIFIATGINDISSNKDQAFLAANIDSALGTIEAGSSATRIYVHATLPVNFAYFPSPSRRTT</sequence>
<protein>
    <recommendedName>
        <fullName evidence="4">SGNH hydrolase-type esterase domain-containing protein</fullName>
    </recommendedName>
</protein>
<accession>A0A6V8LX09</accession>
<evidence type="ECO:0000313" key="3">
    <source>
        <dbReference type="Proteomes" id="UP000494245"/>
    </source>
</evidence>
<dbReference type="EMBL" id="BLTE01000014">
    <property type="protein sequence ID" value="GFK95121.1"/>
    <property type="molecule type" value="Genomic_DNA"/>
</dbReference>
<comment type="caution">
    <text evidence="2">The sequence shown here is derived from an EMBL/GenBank/DDBJ whole genome shotgun (WGS) entry which is preliminary data.</text>
</comment>
<evidence type="ECO:0008006" key="4">
    <source>
        <dbReference type="Google" id="ProtNLM"/>
    </source>
</evidence>
<evidence type="ECO:0000256" key="1">
    <source>
        <dbReference type="SAM" id="SignalP"/>
    </source>
</evidence>
<organism evidence="2 3">
    <name type="scientific">Fundidesulfovibrio magnetotacticus</name>
    <dbReference type="NCBI Taxonomy" id="2730080"/>
    <lineage>
        <taxon>Bacteria</taxon>
        <taxon>Pseudomonadati</taxon>
        <taxon>Thermodesulfobacteriota</taxon>
        <taxon>Desulfovibrionia</taxon>
        <taxon>Desulfovibrionales</taxon>
        <taxon>Desulfovibrionaceae</taxon>
        <taxon>Fundidesulfovibrio</taxon>
    </lineage>
</organism>
<name>A0A6V8LX09_9BACT</name>
<dbReference type="Proteomes" id="UP000494245">
    <property type="component" value="Unassembled WGS sequence"/>
</dbReference>
<dbReference type="Gene3D" id="3.40.50.1110">
    <property type="entry name" value="SGNH hydrolase"/>
    <property type="match status" value="1"/>
</dbReference>
<gene>
    <name evidence="2" type="ORF">NNJEOMEG_02979</name>
</gene>
<feature type="chain" id="PRO_5028820448" description="SGNH hydrolase-type esterase domain-containing protein" evidence="1">
    <location>
        <begin position="28"/>
        <end position="139"/>
    </location>
</feature>
<dbReference type="GO" id="GO:0016788">
    <property type="term" value="F:hydrolase activity, acting on ester bonds"/>
    <property type="evidence" value="ECO:0007669"/>
    <property type="project" value="UniProtKB-ARBA"/>
</dbReference>
<reference evidence="2 3" key="2">
    <citation type="submission" date="2020-05" db="EMBL/GenBank/DDBJ databases">
        <title>Draft genome sequence of Desulfovibrio sp. strainFSS-1.</title>
        <authorList>
            <person name="Shimoshige H."/>
            <person name="Kobayashi H."/>
            <person name="Maekawa T."/>
        </authorList>
    </citation>
    <scope>NUCLEOTIDE SEQUENCE [LARGE SCALE GENOMIC DNA]</scope>
    <source>
        <strain evidence="2 3">SIID29052-01</strain>
    </source>
</reference>
<dbReference type="RefSeq" id="WP_173085856.1">
    <property type="nucleotide sequence ID" value="NZ_BLTE01000014.1"/>
</dbReference>
<dbReference type="InterPro" id="IPR036514">
    <property type="entry name" value="SGNH_hydro_sf"/>
</dbReference>
<keyword evidence="1" id="KW-0732">Signal</keyword>
<proteinExistence type="predicted"/>
<reference evidence="2 3" key="1">
    <citation type="submission" date="2020-04" db="EMBL/GenBank/DDBJ databases">
        <authorList>
            <consortium name="Desulfovibrio sp. FSS-1 genome sequencing consortium"/>
            <person name="Shimoshige H."/>
            <person name="Kobayashi H."/>
            <person name="Maekawa T."/>
        </authorList>
    </citation>
    <scope>NUCLEOTIDE SEQUENCE [LARGE SCALE GENOMIC DNA]</scope>
    <source>
        <strain evidence="2 3">SIID29052-01</strain>
    </source>
</reference>
<dbReference type="AlphaFoldDB" id="A0A6V8LX09"/>
<keyword evidence="3" id="KW-1185">Reference proteome</keyword>